<name>A0A2U2AMU6_9GAMM</name>
<dbReference type="AlphaFoldDB" id="A0A2U2AMU6"/>
<organism evidence="1 2">
    <name type="scientific">Ignatzschineria indica</name>
    <dbReference type="NCBI Taxonomy" id="472583"/>
    <lineage>
        <taxon>Bacteria</taxon>
        <taxon>Pseudomonadati</taxon>
        <taxon>Pseudomonadota</taxon>
        <taxon>Gammaproteobacteria</taxon>
        <taxon>Cardiobacteriales</taxon>
        <taxon>Ignatzschineriaceae</taxon>
        <taxon>Ignatzschineria</taxon>
    </lineage>
</organism>
<proteinExistence type="predicted"/>
<protein>
    <submittedName>
        <fullName evidence="1">Uncharacterized protein</fullName>
    </submittedName>
</protein>
<dbReference type="EMBL" id="QEWR01000002">
    <property type="protein sequence ID" value="PWD84466.1"/>
    <property type="molecule type" value="Genomic_DNA"/>
</dbReference>
<reference evidence="1 2" key="1">
    <citation type="journal article" date="2018" name="Genome Announc.">
        <title>Ignatzschineria cameli sp. nov., isolated from necrotic foot tissue of dromedaries (Camelus dromedarius) and associated maggots (Wohlfahrtia species) in Dubai.</title>
        <authorList>
            <person name="Tsang C.C."/>
            <person name="Tang J.Y."/>
            <person name="Fong J.Y."/>
            <person name="Kinne J."/>
            <person name="Lee H.H."/>
            <person name="Joseph M."/>
            <person name="Jose S."/>
            <person name="Schuster R.K."/>
            <person name="Tang Y."/>
            <person name="Sivakumar S."/>
            <person name="Chen J.H."/>
            <person name="Teng J.L."/>
            <person name="Lau S.K."/>
            <person name="Wernery U."/>
            <person name="Woo P.C."/>
        </authorList>
    </citation>
    <scope>NUCLEOTIDE SEQUENCE [LARGE SCALE GENOMIC DNA]</scope>
    <source>
        <strain evidence="1 2">KCTC 22643</strain>
    </source>
</reference>
<keyword evidence="2" id="KW-1185">Reference proteome</keyword>
<gene>
    <name evidence="1" type="ORF">DC082_02680</name>
</gene>
<dbReference type="Proteomes" id="UP000244948">
    <property type="component" value="Unassembled WGS sequence"/>
</dbReference>
<accession>A0A2U2AMU6</accession>
<evidence type="ECO:0000313" key="2">
    <source>
        <dbReference type="Proteomes" id="UP000244948"/>
    </source>
</evidence>
<comment type="caution">
    <text evidence="1">The sequence shown here is derived from an EMBL/GenBank/DDBJ whole genome shotgun (WGS) entry which is preliminary data.</text>
</comment>
<sequence length="66" mass="7696">MHFLTFLFTFANNVNCTNRNIIGSILRDQLYAKSAISVSFYSSLLSRIGRNITRYRIDRADRVHNI</sequence>
<evidence type="ECO:0000313" key="1">
    <source>
        <dbReference type="EMBL" id="PWD84466.1"/>
    </source>
</evidence>